<feature type="transmembrane region" description="Helical" evidence="6">
    <location>
        <begin position="137"/>
        <end position="156"/>
    </location>
</feature>
<feature type="transmembrane region" description="Helical" evidence="6">
    <location>
        <begin position="111"/>
        <end position="131"/>
    </location>
</feature>
<keyword evidence="8" id="KW-1185">Reference proteome</keyword>
<reference evidence="7 8" key="1">
    <citation type="submission" date="2018-08" db="EMBL/GenBank/DDBJ databases">
        <title>Genome and evolution of the arbuscular mycorrhizal fungus Diversispora epigaea (formerly Glomus versiforme) and its bacterial endosymbionts.</title>
        <authorList>
            <person name="Sun X."/>
            <person name="Fei Z."/>
            <person name="Harrison M."/>
        </authorList>
    </citation>
    <scope>NUCLEOTIDE SEQUENCE [LARGE SCALE GENOMIC DNA]</scope>
    <source>
        <strain evidence="7 8">IT104</strain>
    </source>
</reference>
<sequence length="180" mass="20161">MSYQNPATFSPYTPPPDEQKAKAYRNSGIYTPIPSSSTTASTSASASANPFAGIYQTTENLPDGQIKINKYETALPIRVDIEAAMTYLLGCVTGVLFLITEQKNDYVRFHAWQSSVLFTTLFACHFIVLFISSILSWTLLITEILLIVYLAYRAYLDGATLERFELPFFGRLASNWVDNE</sequence>
<evidence type="ECO:0000256" key="2">
    <source>
        <dbReference type="ARBA" id="ARBA00022692"/>
    </source>
</evidence>
<evidence type="ECO:0000256" key="4">
    <source>
        <dbReference type="ARBA" id="ARBA00023136"/>
    </source>
</evidence>
<dbReference type="EMBL" id="PQFF01000125">
    <property type="protein sequence ID" value="RHZ80511.1"/>
    <property type="molecule type" value="Genomic_DNA"/>
</dbReference>
<evidence type="ECO:0000256" key="1">
    <source>
        <dbReference type="ARBA" id="ARBA00004141"/>
    </source>
</evidence>
<comment type="subcellular location">
    <subcellularLocation>
        <location evidence="1">Membrane</location>
        <topology evidence="1">Multi-pass membrane protein</topology>
    </subcellularLocation>
</comment>
<dbReference type="OrthoDB" id="5546837at2759"/>
<evidence type="ECO:0000313" key="7">
    <source>
        <dbReference type="EMBL" id="RHZ80511.1"/>
    </source>
</evidence>
<evidence type="ECO:0000256" key="3">
    <source>
        <dbReference type="ARBA" id="ARBA00022989"/>
    </source>
</evidence>
<dbReference type="PANTHER" id="PTHR36460:SF1">
    <property type="entry name" value="UPF0132 DOMAIN PROTEIN (AFU_ORTHOLOGUE AFUA_3G10255)"/>
    <property type="match status" value="1"/>
</dbReference>
<accession>A0A397IX28</accession>
<protein>
    <submittedName>
        <fullName evidence="7">Uncharacterized protein</fullName>
    </submittedName>
</protein>
<proteinExistence type="predicted"/>
<evidence type="ECO:0000256" key="5">
    <source>
        <dbReference type="SAM" id="MobiDB-lite"/>
    </source>
</evidence>
<evidence type="ECO:0000313" key="8">
    <source>
        <dbReference type="Proteomes" id="UP000266861"/>
    </source>
</evidence>
<feature type="transmembrane region" description="Helical" evidence="6">
    <location>
        <begin position="81"/>
        <end position="99"/>
    </location>
</feature>
<gene>
    <name evidence="7" type="ORF">Glove_134g172</name>
</gene>
<feature type="region of interest" description="Disordered" evidence="5">
    <location>
        <begin position="1"/>
        <end position="24"/>
    </location>
</feature>
<name>A0A397IX28_9GLOM</name>
<evidence type="ECO:0000256" key="6">
    <source>
        <dbReference type="SAM" id="Phobius"/>
    </source>
</evidence>
<comment type="caution">
    <text evidence="7">The sequence shown here is derived from an EMBL/GenBank/DDBJ whole genome shotgun (WGS) entry which is preliminary data.</text>
</comment>
<keyword evidence="2 6" id="KW-0812">Transmembrane</keyword>
<dbReference type="PANTHER" id="PTHR36460">
    <property type="entry name" value="UPF0132 DOMAIN PROTEIN (AFU_ORTHOLOGUE AFUA_3G10255)"/>
    <property type="match status" value="1"/>
</dbReference>
<dbReference type="AlphaFoldDB" id="A0A397IX28"/>
<feature type="compositionally biased region" description="Polar residues" evidence="5">
    <location>
        <begin position="1"/>
        <end position="11"/>
    </location>
</feature>
<keyword evidence="3 6" id="KW-1133">Transmembrane helix</keyword>
<keyword evidence="4 6" id="KW-0472">Membrane</keyword>
<dbReference type="GO" id="GO:0016020">
    <property type="term" value="C:membrane"/>
    <property type="evidence" value="ECO:0007669"/>
    <property type="project" value="UniProtKB-SubCell"/>
</dbReference>
<organism evidence="7 8">
    <name type="scientific">Diversispora epigaea</name>
    <dbReference type="NCBI Taxonomy" id="1348612"/>
    <lineage>
        <taxon>Eukaryota</taxon>
        <taxon>Fungi</taxon>
        <taxon>Fungi incertae sedis</taxon>
        <taxon>Mucoromycota</taxon>
        <taxon>Glomeromycotina</taxon>
        <taxon>Glomeromycetes</taxon>
        <taxon>Diversisporales</taxon>
        <taxon>Diversisporaceae</taxon>
        <taxon>Diversispora</taxon>
    </lineage>
</organism>
<dbReference type="Proteomes" id="UP000266861">
    <property type="component" value="Unassembled WGS sequence"/>
</dbReference>
<dbReference type="STRING" id="1348612.A0A397IX28"/>